<evidence type="ECO:0000313" key="3">
    <source>
        <dbReference type="Proteomes" id="UP000196230"/>
    </source>
</evidence>
<dbReference type="RefSeq" id="WP_067189705.1">
    <property type="nucleotide sequence ID" value="NZ_CP126965.1"/>
</dbReference>
<evidence type="ECO:0000313" key="1">
    <source>
        <dbReference type="EMBL" id="SJN37097.1"/>
    </source>
</evidence>
<dbReference type="Proteomes" id="UP000196230">
    <property type="component" value="Unassembled WGS sequence"/>
</dbReference>
<reference evidence="1 3" key="1">
    <citation type="submission" date="2017-02" db="EMBL/GenBank/DDBJ databases">
        <authorList>
            <person name="Peterson S.W."/>
        </authorList>
    </citation>
    <scope>NUCLEOTIDE SEQUENCE [LARGE SCALE GENOMIC DNA]</scope>
    <source>
        <strain evidence="1 3">2B3F</strain>
    </source>
</reference>
<reference evidence="2 4" key="2">
    <citation type="submission" date="2019-03" db="EMBL/GenBank/DDBJ databases">
        <title>Reclassification of Micrococcus aloeverae and Micrococcus yunnanensis as later heterotypic synonyms of Micrococcus luteus.</title>
        <authorList>
            <person name="Huang C.-H."/>
        </authorList>
    </citation>
    <scope>NUCLEOTIDE SEQUENCE [LARGE SCALE GENOMIC DNA]</scope>
    <source>
        <strain evidence="2 4">BCRC 12151</strain>
    </source>
</reference>
<dbReference type="OrthoDB" id="4966207at2"/>
<organism evidence="1 3">
    <name type="scientific">Micrococcus lylae</name>
    <dbReference type="NCBI Taxonomy" id="1273"/>
    <lineage>
        <taxon>Bacteria</taxon>
        <taxon>Bacillati</taxon>
        <taxon>Actinomycetota</taxon>
        <taxon>Actinomycetes</taxon>
        <taxon>Micrococcales</taxon>
        <taxon>Micrococcaceae</taxon>
        <taxon>Micrococcus</taxon>
    </lineage>
</organism>
<keyword evidence="4" id="KW-1185">Reference proteome</keyword>
<dbReference type="EMBL" id="FUKP01000073">
    <property type="protein sequence ID" value="SJN37097.1"/>
    <property type="molecule type" value="Genomic_DNA"/>
</dbReference>
<evidence type="ECO:0000313" key="4">
    <source>
        <dbReference type="Proteomes" id="UP000297477"/>
    </source>
</evidence>
<gene>
    <name evidence="2" type="ORF">E4A49_06755</name>
    <name evidence="1" type="ORF">FM125_11380</name>
</gene>
<proteinExistence type="predicted"/>
<dbReference type="Proteomes" id="UP000297477">
    <property type="component" value="Unassembled WGS sequence"/>
</dbReference>
<sequence>MTLVEYSRQHPDAGYLDPATESVLEEAVGTGSQEITVDAQKGAVLRVILLCPSDATGKTDIHTSREGEDEKTWMAGSEGACGDWSAATAPVPEAGPMTFTVTVDNDSPFRVVLTALSE</sequence>
<accession>A0A1R4JYH1</accession>
<dbReference type="AlphaFoldDB" id="A0A1R4JYH1"/>
<protein>
    <submittedName>
        <fullName evidence="1">Uncharacterized protein</fullName>
    </submittedName>
</protein>
<dbReference type="EMBL" id="SPKT01000011">
    <property type="protein sequence ID" value="TFH99133.1"/>
    <property type="molecule type" value="Genomic_DNA"/>
</dbReference>
<evidence type="ECO:0000313" key="2">
    <source>
        <dbReference type="EMBL" id="TFH99133.1"/>
    </source>
</evidence>
<name>A0A1R4JYH1_9MICC</name>